<keyword evidence="3" id="KW-0328">Glycosyltransferase</keyword>
<gene>
    <name evidence="3" type="ORF">ACFPYN_00900</name>
</gene>
<dbReference type="InterPro" id="IPR001296">
    <property type="entry name" value="Glyco_trans_1"/>
</dbReference>
<keyword evidence="4" id="KW-1185">Reference proteome</keyword>
<dbReference type="GO" id="GO:0016757">
    <property type="term" value="F:glycosyltransferase activity"/>
    <property type="evidence" value="ECO:0007669"/>
    <property type="project" value="UniProtKB-KW"/>
</dbReference>
<dbReference type="SUPFAM" id="SSF53756">
    <property type="entry name" value="UDP-Glycosyltransferase/glycogen phosphorylase"/>
    <property type="match status" value="1"/>
</dbReference>
<dbReference type="InterPro" id="IPR050194">
    <property type="entry name" value="Glycosyltransferase_grp1"/>
</dbReference>
<proteinExistence type="predicted"/>
<dbReference type="Pfam" id="PF00534">
    <property type="entry name" value="Glycos_transf_1"/>
    <property type="match status" value="1"/>
</dbReference>
<dbReference type="InterPro" id="IPR028098">
    <property type="entry name" value="Glyco_trans_4-like_N"/>
</dbReference>
<evidence type="ECO:0000259" key="2">
    <source>
        <dbReference type="Pfam" id="PF13439"/>
    </source>
</evidence>
<dbReference type="RefSeq" id="WP_377731998.1">
    <property type="nucleotide sequence ID" value="NZ_JBHSRI010000002.1"/>
</dbReference>
<evidence type="ECO:0000313" key="3">
    <source>
        <dbReference type="EMBL" id="MFC6037999.1"/>
    </source>
</evidence>
<protein>
    <submittedName>
        <fullName evidence="3">Glycosyltransferase family 4 protein</fullName>
        <ecNumber evidence="3">2.4.-.-</ecNumber>
    </submittedName>
</protein>
<evidence type="ECO:0000313" key="4">
    <source>
        <dbReference type="Proteomes" id="UP001596170"/>
    </source>
</evidence>
<feature type="domain" description="Glycosyltransferase subfamily 4-like N-terminal" evidence="2">
    <location>
        <begin position="48"/>
        <end position="157"/>
    </location>
</feature>
<sequence>MKILLVANMYPSSEFPSYGVFVQNTEKILLNEGFQVDRAVLKKKTTKVSKLIGYAMYYSKILSKGMLGNYDAIYVHYASHNAMPLLWLKKRKPTVRIVTNVHGSDVVPEVPSQEKYQPAVKKLLQQSSLIITPSHYYEKLVQQKYEVATPIRVFPSGGVNAEVFYPQKNQRKEILSQLDLDPAFRYFGYVGRLDVGKGWDHYLRAISFYVNEKPQERQRTRFIAVGSGKDDDEFKELAISLGIDDVIVHFPLMKQSDLAKIYTVIEVFVFPTTRKGESLGLVGLEAMACQTPILASAIGGILDYVQDGQNGWLFTPGDAVQLKDLFVKFDELTPDQYATISQAAYTTALQYEQTAIQSRLSAIFKELNLINDERGL</sequence>
<dbReference type="PANTHER" id="PTHR45947:SF3">
    <property type="entry name" value="SULFOQUINOVOSYL TRANSFERASE SQD2"/>
    <property type="match status" value="1"/>
</dbReference>
<name>A0ABW1L2D4_9BACL</name>
<keyword evidence="3" id="KW-0808">Transferase</keyword>
<dbReference type="EMBL" id="JBHSRI010000002">
    <property type="protein sequence ID" value="MFC6037999.1"/>
    <property type="molecule type" value="Genomic_DNA"/>
</dbReference>
<comment type="caution">
    <text evidence="3">The sequence shown here is derived from an EMBL/GenBank/DDBJ whole genome shotgun (WGS) entry which is preliminary data.</text>
</comment>
<organism evidence="3 4">
    <name type="scientific">Paenisporosarcina macmurdoensis</name>
    <dbReference type="NCBI Taxonomy" id="212659"/>
    <lineage>
        <taxon>Bacteria</taxon>
        <taxon>Bacillati</taxon>
        <taxon>Bacillota</taxon>
        <taxon>Bacilli</taxon>
        <taxon>Bacillales</taxon>
        <taxon>Caryophanaceae</taxon>
        <taxon>Paenisporosarcina</taxon>
    </lineage>
</organism>
<dbReference type="Pfam" id="PF13439">
    <property type="entry name" value="Glyco_transf_4"/>
    <property type="match status" value="1"/>
</dbReference>
<dbReference type="EC" id="2.4.-.-" evidence="3"/>
<feature type="domain" description="Glycosyl transferase family 1" evidence="1">
    <location>
        <begin position="172"/>
        <end position="333"/>
    </location>
</feature>
<evidence type="ECO:0000259" key="1">
    <source>
        <dbReference type="Pfam" id="PF00534"/>
    </source>
</evidence>
<dbReference type="Proteomes" id="UP001596170">
    <property type="component" value="Unassembled WGS sequence"/>
</dbReference>
<dbReference type="CDD" id="cd03801">
    <property type="entry name" value="GT4_PimA-like"/>
    <property type="match status" value="1"/>
</dbReference>
<reference evidence="4" key="1">
    <citation type="journal article" date="2019" name="Int. J. Syst. Evol. Microbiol.">
        <title>The Global Catalogue of Microorganisms (GCM) 10K type strain sequencing project: providing services to taxonomists for standard genome sequencing and annotation.</title>
        <authorList>
            <consortium name="The Broad Institute Genomics Platform"/>
            <consortium name="The Broad Institute Genome Sequencing Center for Infectious Disease"/>
            <person name="Wu L."/>
            <person name="Ma J."/>
        </authorList>
    </citation>
    <scope>NUCLEOTIDE SEQUENCE [LARGE SCALE GENOMIC DNA]</scope>
    <source>
        <strain evidence="4">CCUG 54527</strain>
    </source>
</reference>
<dbReference type="Gene3D" id="3.40.50.2000">
    <property type="entry name" value="Glycogen Phosphorylase B"/>
    <property type="match status" value="2"/>
</dbReference>
<accession>A0ABW1L2D4</accession>
<dbReference type="PANTHER" id="PTHR45947">
    <property type="entry name" value="SULFOQUINOVOSYL TRANSFERASE SQD2"/>
    <property type="match status" value="1"/>
</dbReference>